<organism evidence="1 2">
    <name type="scientific">Laticauda laticaudata</name>
    <name type="common">Blue-ringed sea krait</name>
    <name type="synonym">Blue-lipped sea krait</name>
    <dbReference type="NCBI Taxonomy" id="8630"/>
    <lineage>
        <taxon>Eukaryota</taxon>
        <taxon>Metazoa</taxon>
        <taxon>Chordata</taxon>
        <taxon>Craniata</taxon>
        <taxon>Vertebrata</taxon>
        <taxon>Euteleostomi</taxon>
        <taxon>Lepidosauria</taxon>
        <taxon>Squamata</taxon>
        <taxon>Bifurcata</taxon>
        <taxon>Unidentata</taxon>
        <taxon>Episquamata</taxon>
        <taxon>Toxicofera</taxon>
        <taxon>Serpentes</taxon>
        <taxon>Colubroidea</taxon>
        <taxon>Elapidae</taxon>
        <taxon>Laticaudinae</taxon>
        <taxon>Laticauda</taxon>
    </lineage>
</organism>
<evidence type="ECO:0000313" key="1">
    <source>
        <dbReference type="Ensembl" id="ENSLLTP00000014472.1"/>
    </source>
</evidence>
<protein>
    <submittedName>
        <fullName evidence="1">Uncharacterized protein</fullName>
    </submittedName>
</protein>
<evidence type="ECO:0000313" key="2">
    <source>
        <dbReference type="Proteomes" id="UP000694406"/>
    </source>
</evidence>
<reference evidence="1" key="1">
    <citation type="submission" date="2025-08" db="UniProtKB">
        <authorList>
            <consortium name="Ensembl"/>
        </authorList>
    </citation>
    <scope>IDENTIFICATION</scope>
</reference>
<dbReference type="GeneTree" id="ENSGT01150000288471"/>
<reference evidence="1" key="2">
    <citation type="submission" date="2025-09" db="UniProtKB">
        <authorList>
            <consortium name="Ensembl"/>
        </authorList>
    </citation>
    <scope>IDENTIFICATION</scope>
</reference>
<keyword evidence="2" id="KW-1185">Reference proteome</keyword>
<name>A0A8C5S8V4_LATLA</name>
<accession>A0A8C5S8V4</accession>
<dbReference type="Ensembl" id="ENSLLTT00000015041.1">
    <property type="protein sequence ID" value="ENSLLTP00000014472.1"/>
    <property type="gene ID" value="ENSLLTG00000011102.1"/>
</dbReference>
<dbReference type="Proteomes" id="UP000694406">
    <property type="component" value="Unplaced"/>
</dbReference>
<dbReference type="AlphaFoldDB" id="A0A8C5S8V4"/>
<proteinExistence type="predicted"/>
<sequence>MNKCYINCTASMRDLAEVTFDAFSEIYNYLTLNLWKEIVFTKSPQHLTKIHITTGAVERTQAII</sequence>